<keyword evidence="2" id="KW-0813">Transport</keyword>
<keyword evidence="5" id="KW-1185">Reference proteome</keyword>
<dbReference type="Gene3D" id="1.25.40.10">
    <property type="entry name" value="Tetratricopeptide repeat domain"/>
    <property type="match status" value="1"/>
</dbReference>
<dbReference type="GO" id="GO:0035494">
    <property type="term" value="P:SNARE complex disassembly"/>
    <property type="evidence" value="ECO:0007669"/>
    <property type="project" value="TreeGrafter"/>
</dbReference>
<dbReference type="Pfam" id="PF14938">
    <property type="entry name" value="SNAP"/>
    <property type="match status" value="1"/>
</dbReference>
<dbReference type="GO" id="GO:0005483">
    <property type="term" value="F:soluble NSF attachment protein activity"/>
    <property type="evidence" value="ECO:0007669"/>
    <property type="project" value="TreeGrafter"/>
</dbReference>
<name>A0A9P9JIU0_9HYPO</name>
<comment type="caution">
    <text evidence="4">The sequence shown here is derived from an EMBL/GenBank/DDBJ whole genome shotgun (WGS) entry which is preliminary data.</text>
</comment>
<dbReference type="GO" id="GO:0005774">
    <property type="term" value="C:vacuolar membrane"/>
    <property type="evidence" value="ECO:0007669"/>
    <property type="project" value="TreeGrafter"/>
</dbReference>
<sequence length="140" mass="15949">LANKLWIKVADLTALHGDHYKAIELYEKVAQASINNNLMHYLVKDYLLKAGICHLATGDAIGTARALENYRGLDPGFEQQREYTLLVDLLHTIEDLDAVAFTVKRYAYEQMNRFDRWKTDMLGKVKVSIEAAAEDDNEFA</sequence>
<dbReference type="PRINTS" id="PR00448">
    <property type="entry name" value="NSFATTACHMNT"/>
</dbReference>
<dbReference type="InterPro" id="IPR000744">
    <property type="entry name" value="NSF_attach"/>
</dbReference>
<dbReference type="PANTHER" id="PTHR13768:SF8">
    <property type="entry name" value="ALPHA-SOLUBLE NSF ATTACHMENT PROTEIN"/>
    <property type="match status" value="1"/>
</dbReference>
<proteinExistence type="inferred from homology"/>
<comment type="similarity">
    <text evidence="1">Belongs to the SNAP family.</text>
</comment>
<dbReference type="PANTHER" id="PTHR13768">
    <property type="entry name" value="SOLUBLE NSF ATTACHMENT PROTEIN SNAP"/>
    <property type="match status" value="1"/>
</dbReference>
<dbReference type="OrthoDB" id="9984275at2759"/>
<dbReference type="EMBL" id="JAGMUV010000001">
    <property type="protein sequence ID" value="KAH7175946.1"/>
    <property type="molecule type" value="Genomic_DNA"/>
</dbReference>
<keyword evidence="3" id="KW-0653">Protein transport</keyword>
<dbReference type="Proteomes" id="UP000738349">
    <property type="component" value="Unassembled WGS sequence"/>
</dbReference>
<gene>
    <name evidence="4" type="ORF">EDB81DRAFT_896732</name>
</gene>
<dbReference type="InterPro" id="IPR011990">
    <property type="entry name" value="TPR-like_helical_dom_sf"/>
</dbReference>
<protein>
    <submittedName>
        <fullName evidence="4">Soluble NSF attachment protein</fullName>
    </submittedName>
</protein>
<dbReference type="GO" id="GO:0006886">
    <property type="term" value="P:intracellular protein transport"/>
    <property type="evidence" value="ECO:0007669"/>
    <property type="project" value="InterPro"/>
</dbReference>
<dbReference type="SUPFAM" id="SSF48452">
    <property type="entry name" value="TPR-like"/>
    <property type="match status" value="1"/>
</dbReference>
<organism evidence="4 5">
    <name type="scientific">Dactylonectria macrodidyma</name>
    <dbReference type="NCBI Taxonomy" id="307937"/>
    <lineage>
        <taxon>Eukaryota</taxon>
        <taxon>Fungi</taxon>
        <taxon>Dikarya</taxon>
        <taxon>Ascomycota</taxon>
        <taxon>Pezizomycotina</taxon>
        <taxon>Sordariomycetes</taxon>
        <taxon>Hypocreomycetidae</taxon>
        <taxon>Hypocreales</taxon>
        <taxon>Nectriaceae</taxon>
        <taxon>Dactylonectria</taxon>
    </lineage>
</organism>
<evidence type="ECO:0000256" key="1">
    <source>
        <dbReference type="ARBA" id="ARBA00010050"/>
    </source>
</evidence>
<evidence type="ECO:0000313" key="4">
    <source>
        <dbReference type="EMBL" id="KAH7175946.1"/>
    </source>
</evidence>
<dbReference type="GO" id="GO:0031201">
    <property type="term" value="C:SNARE complex"/>
    <property type="evidence" value="ECO:0007669"/>
    <property type="project" value="TreeGrafter"/>
</dbReference>
<reference evidence="4" key="1">
    <citation type="journal article" date="2021" name="Nat. Commun.">
        <title>Genetic determinants of endophytism in the Arabidopsis root mycobiome.</title>
        <authorList>
            <person name="Mesny F."/>
            <person name="Miyauchi S."/>
            <person name="Thiergart T."/>
            <person name="Pickel B."/>
            <person name="Atanasova L."/>
            <person name="Karlsson M."/>
            <person name="Huettel B."/>
            <person name="Barry K.W."/>
            <person name="Haridas S."/>
            <person name="Chen C."/>
            <person name="Bauer D."/>
            <person name="Andreopoulos W."/>
            <person name="Pangilinan J."/>
            <person name="LaButti K."/>
            <person name="Riley R."/>
            <person name="Lipzen A."/>
            <person name="Clum A."/>
            <person name="Drula E."/>
            <person name="Henrissat B."/>
            <person name="Kohler A."/>
            <person name="Grigoriev I.V."/>
            <person name="Martin F.M."/>
            <person name="Hacquard S."/>
        </authorList>
    </citation>
    <scope>NUCLEOTIDE SEQUENCE</scope>
    <source>
        <strain evidence="4">MPI-CAGE-AT-0147</strain>
    </source>
</reference>
<dbReference type="GO" id="GO:0019905">
    <property type="term" value="F:syntaxin binding"/>
    <property type="evidence" value="ECO:0007669"/>
    <property type="project" value="TreeGrafter"/>
</dbReference>
<evidence type="ECO:0000256" key="3">
    <source>
        <dbReference type="ARBA" id="ARBA00022927"/>
    </source>
</evidence>
<dbReference type="AlphaFoldDB" id="A0A9P9JIU0"/>
<feature type="non-terminal residue" evidence="4">
    <location>
        <position position="1"/>
    </location>
</feature>
<evidence type="ECO:0000313" key="5">
    <source>
        <dbReference type="Proteomes" id="UP000738349"/>
    </source>
</evidence>
<evidence type="ECO:0000256" key="2">
    <source>
        <dbReference type="ARBA" id="ARBA00022448"/>
    </source>
</evidence>
<feature type="non-terminal residue" evidence="4">
    <location>
        <position position="140"/>
    </location>
</feature>
<accession>A0A9P9JIU0</accession>